<dbReference type="SUPFAM" id="SSF48452">
    <property type="entry name" value="TPR-like"/>
    <property type="match status" value="1"/>
</dbReference>
<dbReference type="PROSITE" id="PS50005">
    <property type="entry name" value="TPR"/>
    <property type="match status" value="5"/>
</dbReference>
<dbReference type="Proteomes" id="UP000249061">
    <property type="component" value="Unassembled WGS sequence"/>
</dbReference>
<dbReference type="SMART" id="SM00028">
    <property type="entry name" value="TPR"/>
    <property type="match status" value="6"/>
</dbReference>
<protein>
    <submittedName>
        <fullName evidence="3">Acetylglucosamine transferase</fullName>
    </submittedName>
</protein>
<feature type="repeat" description="TPR" evidence="1">
    <location>
        <begin position="63"/>
        <end position="96"/>
    </location>
</feature>
<evidence type="ECO:0000313" key="3">
    <source>
        <dbReference type="EMBL" id="PZR13881.1"/>
    </source>
</evidence>
<gene>
    <name evidence="3" type="ORF">DI536_11150</name>
</gene>
<dbReference type="Pfam" id="PF09976">
    <property type="entry name" value="TPR_21"/>
    <property type="match status" value="1"/>
</dbReference>
<feature type="repeat" description="TPR" evidence="1">
    <location>
        <begin position="97"/>
        <end position="130"/>
    </location>
</feature>
<feature type="repeat" description="TPR" evidence="1">
    <location>
        <begin position="201"/>
        <end position="234"/>
    </location>
</feature>
<dbReference type="InterPro" id="IPR018704">
    <property type="entry name" value="SecYEG/CpoB_TPR"/>
</dbReference>
<reference evidence="3 4" key="1">
    <citation type="submission" date="2017-08" db="EMBL/GenBank/DDBJ databases">
        <title>Infants hospitalized years apart are colonized by the same room-sourced microbial strains.</title>
        <authorList>
            <person name="Brooks B."/>
            <person name="Olm M.R."/>
            <person name="Firek B.A."/>
            <person name="Baker R."/>
            <person name="Thomas B.C."/>
            <person name="Morowitz M.J."/>
            <person name="Banfield J.F."/>
        </authorList>
    </citation>
    <scope>NUCLEOTIDE SEQUENCE [LARGE SCALE GENOMIC DNA]</scope>
    <source>
        <strain evidence="3">S2_003_000_R2_14</strain>
    </source>
</reference>
<feature type="repeat" description="TPR" evidence="1">
    <location>
        <begin position="131"/>
        <end position="164"/>
    </location>
</feature>
<dbReference type="PANTHER" id="PTHR12558:SF13">
    <property type="entry name" value="CELL DIVISION CYCLE PROTEIN 27 HOMOLOG"/>
    <property type="match status" value="1"/>
</dbReference>
<sequence>MKNSLLAALVLCLFACPKPGSDLDPKIIADGHYLSGQAAYLKGDFEEAHKQYAEVRKLNPTDPRLNVAEGEVFLSEVKVDDAIASFEAAVKVDPKRGTTWSRLGYLYSLKRERTKAHDALEKALAANPRDYNALESLAELQLEEGKPKEALDNLTKAADYAPDTTKADLVLRLAGELEKQGRGDEVLTLLEASANKGLKSAVVFGEMGDRMVKAGRLEDAAKAYQSAAKIDTKDPAYFEMAGEVLAKLGKPAEAEAAFKSSLAVQDRGVVHVALARLCQAKKDDACLTAEIDKALDKSTGEEVRETLDLAELLYSVNRKKDALELYRSVSEEGDQKGNIELHLRTARLAKELNDEVNLKAACTRALASGQAGLKCP</sequence>
<dbReference type="GO" id="GO:0016740">
    <property type="term" value="F:transferase activity"/>
    <property type="evidence" value="ECO:0007669"/>
    <property type="project" value="UniProtKB-KW"/>
</dbReference>
<keyword evidence="1" id="KW-0802">TPR repeat</keyword>
<organism evidence="3 4">
    <name type="scientific">Archangium gephyra</name>
    <dbReference type="NCBI Taxonomy" id="48"/>
    <lineage>
        <taxon>Bacteria</taxon>
        <taxon>Pseudomonadati</taxon>
        <taxon>Myxococcota</taxon>
        <taxon>Myxococcia</taxon>
        <taxon>Myxococcales</taxon>
        <taxon>Cystobacterineae</taxon>
        <taxon>Archangiaceae</taxon>
        <taxon>Archangium</taxon>
    </lineage>
</organism>
<proteinExistence type="predicted"/>
<name>A0A2W5VTI0_9BACT</name>
<dbReference type="Pfam" id="PF13181">
    <property type="entry name" value="TPR_8"/>
    <property type="match status" value="1"/>
</dbReference>
<dbReference type="InterPro" id="IPR019734">
    <property type="entry name" value="TPR_rpt"/>
</dbReference>
<accession>A0A2W5VTI0</accession>
<dbReference type="AlphaFoldDB" id="A0A2W5VTI0"/>
<dbReference type="EMBL" id="QFQP01000008">
    <property type="protein sequence ID" value="PZR13881.1"/>
    <property type="molecule type" value="Genomic_DNA"/>
</dbReference>
<evidence type="ECO:0000256" key="1">
    <source>
        <dbReference type="PROSITE-ProRule" id="PRU00339"/>
    </source>
</evidence>
<dbReference type="InterPro" id="IPR011990">
    <property type="entry name" value="TPR-like_helical_dom_sf"/>
</dbReference>
<evidence type="ECO:0000313" key="4">
    <source>
        <dbReference type="Proteomes" id="UP000249061"/>
    </source>
</evidence>
<feature type="domain" description="Ancillary SecYEG translocon subunit/Cell division coordinator CpoB TPR" evidence="2">
    <location>
        <begin position="137"/>
        <end position="229"/>
    </location>
</feature>
<dbReference type="PANTHER" id="PTHR12558">
    <property type="entry name" value="CELL DIVISION CYCLE 16,23,27"/>
    <property type="match status" value="1"/>
</dbReference>
<feature type="repeat" description="TPR" evidence="1">
    <location>
        <begin position="29"/>
        <end position="62"/>
    </location>
</feature>
<keyword evidence="3" id="KW-0808">Transferase</keyword>
<dbReference type="Pfam" id="PF13432">
    <property type="entry name" value="TPR_16"/>
    <property type="match status" value="1"/>
</dbReference>
<comment type="caution">
    <text evidence="3">The sequence shown here is derived from an EMBL/GenBank/DDBJ whole genome shotgun (WGS) entry which is preliminary data.</text>
</comment>
<dbReference type="Gene3D" id="1.25.40.10">
    <property type="entry name" value="Tetratricopeptide repeat domain"/>
    <property type="match status" value="2"/>
</dbReference>
<evidence type="ECO:0000259" key="2">
    <source>
        <dbReference type="Pfam" id="PF09976"/>
    </source>
</evidence>